<accession>A0ABS8YU24</accession>
<dbReference type="InterPro" id="IPR016024">
    <property type="entry name" value="ARM-type_fold"/>
</dbReference>
<keyword evidence="2" id="KW-1185">Reference proteome</keyword>
<evidence type="ECO:0000313" key="2">
    <source>
        <dbReference type="Proteomes" id="UP001199916"/>
    </source>
</evidence>
<gene>
    <name evidence="1" type="ORF">LQV63_28075</name>
</gene>
<organism evidence="1 2">
    <name type="scientific">Paenibacillus profundus</name>
    <dbReference type="NCBI Taxonomy" id="1173085"/>
    <lineage>
        <taxon>Bacteria</taxon>
        <taxon>Bacillati</taxon>
        <taxon>Bacillota</taxon>
        <taxon>Bacilli</taxon>
        <taxon>Bacillales</taxon>
        <taxon>Paenibacillaceae</taxon>
        <taxon>Paenibacillus</taxon>
    </lineage>
</organism>
<dbReference type="RefSeq" id="WP_233699133.1">
    <property type="nucleotide sequence ID" value="NZ_JAJNBZ010000041.1"/>
</dbReference>
<dbReference type="Pfam" id="PF08713">
    <property type="entry name" value="DNA_alkylation"/>
    <property type="match status" value="1"/>
</dbReference>
<dbReference type="EMBL" id="JAJNBZ010000041">
    <property type="protein sequence ID" value="MCE5173124.1"/>
    <property type="molecule type" value="Genomic_DNA"/>
</dbReference>
<dbReference type="Gene3D" id="1.25.40.290">
    <property type="entry name" value="ARM repeat domains"/>
    <property type="match status" value="1"/>
</dbReference>
<dbReference type="Proteomes" id="UP001199916">
    <property type="component" value="Unassembled WGS sequence"/>
</dbReference>
<reference evidence="1 2" key="1">
    <citation type="submission" date="2021-11" db="EMBL/GenBank/DDBJ databases">
        <title>Draft genome sequence of Paenibacillus profundus YoMME, a new Gram-positive bacteria with exoelectrogenic properties.</title>
        <authorList>
            <person name="Hubenova Y."/>
            <person name="Hubenova E."/>
            <person name="Manasiev Y."/>
            <person name="Peykov S."/>
            <person name="Mitov M."/>
        </authorList>
    </citation>
    <scope>NUCLEOTIDE SEQUENCE [LARGE SCALE GENOMIC DNA]</scope>
    <source>
        <strain evidence="1 2">YoMME</strain>
    </source>
</reference>
<name>A0ABS8YU24_9BACL</name>
<dbReference type="SUPFAM" id="SSF48371">
    <property type="entry name" value="ARM repeat"/>
    <property type="match status" value="1"/>
</dbReference>
<proteinExistence type="predicted"/>
<evidence type="ECO:0000313" key="1">
    <source>
        <dbReference type="EMBL" id="MCE5173124.1"/>
    </source>
</evidence>
<protein>
    <submittedName>
        <fullName evidence="1">DNA alkylation repair protein</fullName>
    </submittedName>
</protein>
<comment type="caution">
    <text evidence="1">The sequence shown here is derived from an EMBL/GenBank/DDBJ whole genome shotgun (WGS) entry which is preliminary data.</text>
</comment>
<dbReference type="InterPro" id="IPR014825">
    <property type="entry name" value="DNA_alkylation"/>
</dbReference>
<sequence length="363" mass="41988">MAEALKEMYNPSFFQHFCAIVKQAHPEFDDRLFMNLIFDQEWGNRELKQRFRHITHALSATLPPSYPEAIELLMKITPQCRGFEYLFFPDFVEEYGLAHWDVSISALKQFTASSSSEFAVRPFIEADPIKMMSIMEEWARDEDHHVRRLASEGCRPRLPWAAPLKMFKDNPAPILPILSLLKEDESEYVRKSVANNLNDISKDHPGLVKKIGSEWKGQHPHTDWIIKHGCRTLLRKADPEVLSLFGFNTEPDVQIKNLLLSNDQLSIGDTLAFEFVLVNPSPDIHKLRIEYGINFVKANGTTSRKLFKITENTYKNGEVAFHRTHSFKDLSTRTHYEGQHRIFIAINGREMAEAYLQLKASQR</sequence>